<organism evidence="1 2">
    <name type="scientific">Dendrobium catenatum</name>
    <dbReference type="NCBI Taxonomy" id="906689"/>
    <lineage>
        <taxon>Eukaryota</taxon>
        <taxon>Viridiplantae</taxon>
        <taxon>Streptophyta</taxon>
        <taxon>Embryophyta</taxon>
        <taxon>Tracheophyta</taxon>
        <taxon>Spermatophyta</taxon>
        <taxon>Magnoliopsida</taxon>
        <taxon>Liliopsida</taxon>
        <taxon>Asparagales</taxon>
        <taxon>Orchidaceae</taxon>
        <taxon>Epidendroideae</taxon>
        <taxon>Malaxideae</taxon>
        <taxon>Dendrobiinae</taxon>
        <taxon>Dendrobium</taxon>
    </lineage>
</organism>
<evidence type="ECO:0000313" key="1">
    <source>
        <dbReference type="EMBL" id="PKU59709.1"/>
    </source>
</evidence>
<dbReference type="Proteomes" id="UP000233837">
    <property type="component" value="Unassembled WGS sequence"/>
</dbReference>
<proteinExistence type="predicted"/>
<reference evidence="1 2" key="1">
    <citation type="journal article" date="2016" name="Sci. Rep.">
        <title>The Dendrobium catenatum Lindl. genome sequence provides insights into polysaccharide synthase, floral development and adaptive evolution.</title>
        <authorList>
            <person name="Zhang G.Q."/>
            <person name="Xu Q."/>
            <person name="Bian C."/>
            <person name="Tsai W.C."/>
            <person name="Yeh C.M."/>
            <person name="Liu K.W."/>
            <person name="Yoshida K."/>
            <person name="Zhang L.S."/>
            <person name="Chang S.B."/>
            <person name="Chen F."/>
            <person name="Shi Y."/>
            <person name="Su Y.Y."/>
            <person name="Zhang Y.Q."/>
            <person name="Chen L.J."/>
            <person name="Yin Y."/>
            <person name="Lin M."/>
            <person name="Huang H."/>
            <person name="Deng H."/>
            <person name="Wang Z.W."/>
            <person name="Zhu S.L."/>
            <person name="Zhao X."/>
            <person name="Deng C."/>
            <person name="Niu S.C."/>
            <person name="Huang J."/>
            <person name="Wang M."/>
            <person name="Liu G.H."/>
            <person name="Yang H.J."/>
            <person name="Xiao X.J."/>
            <person name="Hsiao Y.Y."/>
            <person name="Wu W.L."/>
            <person name="Chen Y.Y."/>
            <person name="Mitsuda N."/>
            <person name="Ohme-Takagi M."/>
            <person name="Luo Y.B."/>
            <person name="Van de Peer Y."/>
            <person name="Liu Z.J."/>
        </authorList>
    </citation>
    <scope>NUCLEOTIDE SEQUENCE [LARGE SCALE GENOMIC DNA]</scope>
    <source>
        <tissue evidence="1">The whole plant</tissue>
    </source>
</reference>
<keyword evidence="2" id="KW-1185">Reference proteome</keyword>
<dbReference type="EMBL" id="KZ504071">
    <property type="protein sequence ID" value="PKU59709.1"/>
    <property type="molecule type" value="Genomic_DNA"/>
</dbReference>
<reference evidence="1 2" key="2">
    <citation type="journal article" date="2017" name="Nature">
        <title>The Apostasia genome and the evolution of orchids.</title>
        <authorList>
            <person name="Zhang G.Q."/>
            <person name="Liu K.W."/>
            <person name="Li Z."/>
            <person name="Lohaus R."/>
            <person name="Hsiao Y.Y."/>
            <person name="Niu S.C."/>
            <person name="Wang J.Y."/>
            <person name="Lin Y.C."/>
            <person name="Xu Q."/>
            <person name="Chen L.J."/>
            <person name="Yoshida K."/>
            <person name="Fujiwara S."/>
            <person name="Wang Z.W."/>
            <person name="Zhang Y.Q."/>
            <person name="Mitsuda N."/>
            <person name="Wang M."/>
            <person name="Liu G.H."/>
            <person name="Pecoraro L."/>
            <person name="Huang H.X."/>
            <person name="Xiao X.J."/>
            <person name="Lin M."/>
            <person name="Wu X.Y."/>
            <person name="Wu W.L."/>
            <person name="Chen Y.Y."/>
            <person name="Chang S.B."/>
            <person name="Sakamoto S."/>
            <person name="Ohme-Takagi M."/>
            <person name="Yagi M."/>
            <person name="Zeng S.J."/>
            <person name="Shen C.Y."/>
            <person name="Yeh C.M."/>
            <person name="Luo Y.B."/>
            <person name="Tsai W.C."/>
            <person name="Van de Peer Y."/>
            <person name="Liu Z.J."/>
        </authorList>
    </citation>
    <scope>NUCLEOTIDE SEQUENCE [LARGE SCALE GENOMIC DNA]</scope>
    <source>
        <tissue evidence="1">The whole plant</tissue>
    </source>
</reference>
<name>A0A2I0V8H4_9ASPA</name>
<accession>A0A2I0V8H4</accession>
<dbReference type="AlphaFoldDB" id="A0A2I0V8H4"/>
<evidence type="ECO:0000313" key="2">
    <source>
        <dbReference type="Proteomes" id="UP000233837"/>
    </source>
</evidence>
<gene>
    <name evidence="1" type="ORF">MA16_Dca015704</name>
</gene>
<protein>
    <submittedName>
        <fullName evidence="1">Uncharacterized protein</fullName>
    </submittedName>
</protein>
<sequence>MPSKIFSILKSQFSASTGSPTPAKRGGRVSWKIFIYLSINGSLLELDWGCSCEC</sequence>